<proteinExistence type="predicted"/>
<sequence>MTSLESELREALRERRLRKKWAVVAVVYLAWKMYGKHVSAGDIRDVLESVGYEISEHAVHAYMSGLRGLIGRRKAGRRTLYTVRNEEEMRRRLRDALRGSVGRISSEEKEALIESILGGDRGRRDPEVENLVLIWRRPTAEYRRRIASSVHPGSRLREIPGVFGTFEGIWGFGSGERVGWESLGEGDVLLFRDEKGEDRYRYCGVIASKCNDPKVSAILWGDDRWERLVTLAEVRLVSLPASELNELLGYRAGFRPRGAMRVDPDRVSKLVERYGGVLEFLREYEE</sequence>
<name>Q8TW67_METKA</name>
<dbReference type="InParanoid" id="Q8TW67"/>
<dbReference type="Proteomes" id="UP000001826">
    <property type="component" value="Chromosome"/>
</dbReference>
<keyword evidence="2" id="KW-1185">Reference proteome</keyword>
<protein>
    <submittedName>
        <fullName evidence="1">Uncharacterized protein</fullName>
    </submittedName>
</protein>
<dbReference type="RefSeq" id="WP_011019537.1">
    <property type="nucleotide sequence ID" value="NC_003551.1"/>
</dbReference>
<dbReference type="GeneID" id="1477270"/>
<dbReference type="EnsemblBacteria" id="AAM02382">
    <property type="protein sequence ID" value="AAM02382"/>
    <property type="gene ID" value="MK1169"/>
</dbReference>
<dbReference type="AlphaFoldDB" id="Q8TW67"/>
<dbReference type="PATRIC" id="fig|190192.8.peg.1256"/>
<dbReference type="HOGENOM" id="CLU_971854_0_0_2"/>
<evidence type="ECO:0000313" key="1">
    <source>
        <dbReference type="EMBL" id="AAM02382.1"/>
    </source>
</evidence>
<reference evidence="1 2" key="1">
    <citation type="journal article" date="2002" name="Proc. Natl. Acad. Sci. U.S.A.">
        <title>The complete genome of hyperthermophile Methanopyrus kandleri AV19 and monophyly of archaeal methanogens.</title>
        <authorList>
            <person name="Slesarev A.I."/>
            <person name="Mezhevaya K.V."/>
            <person name="Makarova K.S."/>
            <person name="Polushin N.N."/>
            <person name="Shcherbinina O.V."/>
            <person name="Shakhova V.V."/>
            <person name="Belova G.I."/>
            <person name="Aravind L."/>
            <person name="Natale D.A."/>
            <person name="Rogozin I.B."/>
            <person name="Tatusov R.L."/>
            <person name="Wolf Y.I."/>
            <person name="Stetter K.O."/>
            <person name="Malykh A.G."/>
            <person name="Koonin E.V."/>
            <person name="Kozyavkin S.A."/>
        </authorList>
    </citation>
    <scope>NUCLEOTIDE SEQUENCE [LARGE SCALE GENOMIC DNA]</scope>
    <source>
        <strain evidence="2">AV19 / DSM 6324 / JCM 9639 / NBRC 100938</strain>
    </source>
</reference>
<organism evidence="1 2">
    <name type="scientific">Methanopyrus kandleri (strain AV19 / DSM 6324 / JCM 9639 / NBRC 100938)</name>
    <dbReference type="NCBI Taxonomy" id="190192"/>
    <lineage>
        <taxon>Archaea</taxon>
        <taxon>Methanobacteriati</taxon>
        <taxon>Methanobacteriota</taxon>
        <taxon>Methanomada group</taxon>
        <taxon>Methanopyri</taxon>
        <taxon>Methanopyrales</taxon>
        <taxon>Methanopyraceae</taxon>
        <taxon>Methanopyrus</taxon>
    </lineage>
</organism>
<dbReference type="PaxDb" id="190192-MK1169"/>
<gene>
    <name evidence="1" type="ordered locus">MK1169</name>
</gene>
<dbReference type="KEGG" id="mka:MK1169"/>
<dbReference type="EMBL" id="AE009439">
    <property type="protein sequence ID" value="AAM02382.1"/>
    <property type="molecule type" value="Genomic_DNA"/>
</dbReference>
<evidence type="ECO:0000313" key="2">
    <source>
        <dbReference type="Proteomes" id="UP000001826"/>
    </source>
</evidence>
<dbReference type="OrthoDB" id="9837at2157"/>
<accession>Q8TW67</accession>